<gene>
    <name evidence="7" type="ORF">DI525_07735</name>
</gene>
<evidence type="ECO:0000313" key="8">
    <source>
        <dbReference type="Proteomes" id="UP000249432"/>
    </source>
</evidence>
<comment type="subcellular location">
    <subcellularLocation>
        <location evidence="1">Membrane</location>
        <topology evidence="1">Multi-pass membrane protein</topology>
    </subcellularLocation>
</comment>
<name>A0A2W5STS0_9CORY</name>
<dbReference type="PANTHER" id="PTHR33507">
    <property type="entry name" value="INNER MEMBRANE PROTEIN YBBJ"/>
    <property type="match status" value="1"/>
</dbReference>
<feature type="transmembrane region" description="Helical" evidence="5">
    <location>
        <begin position="44"/>
        <end position="63"/>
    </location>
</feature>
<evidence type="ECO:0000256" key="5">
    <source>
        <dbReference type="SAM" id="Phobius"/>
    </source>
</evidence>
<dbReference type="EMBL" id="QFRA01000020">
    <property type="protein sequence ID" value="PZR04203.1"/>
    <property type="molecule type" value="Genomic_DNA"/>
</dbReference>
<keyword evidence="3 5" id="KW-1133">Transmembrane helix</keyword>
<organism evidence="7 8">
    <name type="scientific">Corynebacterium kroppenstedtii</name>
    <dbReference type="NCBI Taxonomy" id="161879"/>
    <lineage>
        <taxon>Bacteria</taxon>
        <taxon>Bacillati</taxon>
        <taxon>Actinomycetota</taxon>
        <taxon>Actinomycetes</taxon>
        <taxon>Mycobacteriales</taxon>
        <taxon>Corynebacteriaceae</taxon>
        <taxon>Corynebacterium</taxon>
    </lineage>
</organism>
<comment type="caution">
    <text evidence="7">The sequence shown here is derived from an EMBL/GenBank/DDBJ whole genome shotgun (WGS) entry which is preliminary data.</text>
</comment>
<accession>A0A2W5STS0</accession>
<dbReference type="InterPro" id="IPR012340">
    <property type="entry name" value="NA-bd_OB-fold"/>
</dbReference>
<dbReference type="RefSeq" id="WP_303735159.1">
    <property type="nucleotide sequence ID" value="NZ_CAKZHK010000009.1"/>
</dbReference>
<dbReference type="AlphaFoldDB" id="A0A2W5STS0"/>
<dbReference type="InterPro" id="IPR002810">
    <property type="entry name" value="NfeD-like_C"/>
</dbReference>
<dbReference type="InterPro" id="IPR052165">
    <property type="entry name" value="Membrane_assoc_protease"/>
</dbReference>
<feature type="domain" description="NfeD-like C-terminal" evidence="6">
    <location>
        <begin position="84"/>
        <end position="139"/>
    </location>
</feature>
<evidence type="ECO:0000256" key="2">
    <source>
        <dbReference type="ARBA" id="ARBA00022692"/>
    </source>
</evidence>
<sequence>MNALVWFIGAVLLAVLELFGGDFALLMLSGGALSAAGVSFFKVPLWVSVVVFAVVSLTLMFVLRPFLKRKLSEKIETADFSTRALVGTTGETVEQISSSSGIVRLNSDFWSARSAFHDDVFEPGDTVVVSRIEGNTAFVLERKD</sequence>
<keyword evidence="4 5" id="KW-0472">Membrane</keyword>
<dbReference type="Proteomes" id="UP000249432">
    <property type="component" value="Unassembled WGS sequence"/>
</dbReference>
<dbReference type="PANTHER" id="PTHR33507:SF3">
    <property type="entry name" value="INNER MEMBRANE PROTEIN YBBJ"/>
    <property type="match status" value="1"/>
</dbReference>
<evidence type="ECO:0000256" key="4">
    <source>
        <dbReference type="ARBA" id="ARBA00023136"/>
    </source>
</evidence>
<protein>
    <recommendedName>
        <fullName evidence="6">NfeD-like C-terminal domain-containing protein</fullName>
    </recommendedName>
</protein>
<keyword evidence="2 5" id="KW-0812">Transmembrane</keyword>
<evidence type="ECO:0000256" key="3">
    <source>
        <dbReference type="ARBA" id="ARBA00022989"/>
    </source>
</evidence>
<dbReference type="SUPFAM" id="SSF141322">
    <property type="entry name" value="NfeD domain-like"/>
    <property type="match status" value="1"/>
</dbReference>
<reference evidence="7 8" key="1">
    <citation type="submission" date="2017-08" db="EMBL/GenBank/DDBJ databases">
        <title>Infants hospitalized years apart are colonized by the same room-sourced microbial strains.</title>
        <authorList>
            <person name="Brooks B."/>
            <person name="Olm M.R."/>
            <person name="Firek B.A."/>
            <person name="Baker R."/>
            <person name="Thomas B.C."/>
            <person name="Morowitz M.J."/>
            <person name="Banfield J.F."/>
        </authorList>
    </citation>
    <scope>NUCLEOTIDE SEQUENCE [LARGE SCALE GENOMIC DNA]</scope>
    <source>
        <strain evidence="7">S2_003_000_R1_3</strain>
    </source>
</reference>
<dbReference type="Gene3D" id="2.40.50.140">
    <property type="entry name" value="Nucleic acid-binding proteins"/>
    <property type="match status" value="1"/>
</dbReference>
<proteinExistence type="predicted"/>
<dbReference type="Pfam" id="PF01957">
    <property type="entry name" value="NfeD"/>
    <property type="match status" value="1"/>
</dbReference>
<evidence type="ECO:0000313" key="7">
    <source>
        <dbReference type="EMBL" id="PZR04203.1"/>
    </source>
</evidence>
<evidence type="ECO:0000259" key="6">
    <source>
        <dbReference type="Pfam" id="PF01957"/>
    </source>
</evidence>
<evidence type="ECO:0000256" key="1">
    <source>
        <dbReference type="ARBA" id="ARBA00004141"/>
    </source>
</evidence>
<dbReference type="GO" id="GO:0005886">
    <property type="term" value="C:plasma membrane"/>
    <property type="evidence" value="ECO:0007669"/>
    <property type="project" value="TreeGrafter"/>
</dbReference>